<proteinExistence type="predicted"/>
<sequence length="542" mass="60010">MILSLTGCEKDDSFKEQAGDPQVNAIESGFNIEYVESSVLSKNANLAKQLSKLLTTPENLMGKGGRTELTLHTQIAKYISTEDGSYQSYTFHVSNTPDGVGLENILYASSDGGKSYRIYLLEYPYTEEKMINSFGLTGPFDFKGEHITYYPLNEEAKTNSVDCIMQIMTQCGEGNHNGGYYPDGSPCPAHEAHSSYLDCSISSSGGPSGGATGPYVPFNPSPFNGGGTGTGGGGNPSPGTEATSPMYLPMKSVIRKLAPYEDEAEEDHIKQCLSSNANMTIPLDMFLGENPTPEQEAFGKEAIKAKCENSDAEVEFEDRIINELVGKEKCLDEHLKESGNNFVQDLLANFEGDDSEFGINIKSKDQVFYTDENGNTLEVSGKTKFTPTNNIIEIEISTSKANNRRALQVVGTLLHEYIHADIFRKLNTQPPSNDDLIFRNTYNSFEDNNFEPTPAHETMASLYVNSMKEALKSYHMTVMTGDYNYLSNNGQLDLDNFYEALAWQGLKNHNVEAWQNMPQNQKDEIDQAYQQYIFATTHNCPN</sequence>
<comment type="caution">
    <text evidence="2">The sequence shown here is derived from an EMBL/GenBank/DDBJ whole genome shotgun (WGS) entry which is preliminary data.</text>
</comment>
<reference evidence="2 3" key="1">
    <citation type="submission" date="2023-08" db="EMBL/GenBank/DDBJ databases">
        <title>Mesonia sp. MT50, isolated from deep-sea sediment of the Mariana Trench.</title>
        <authorList>
            <person name="Fu H."/>
        </authorList>
    </citation>
    <scope>NUCLEOTIDE SEQUENCE [LARGE SCALE GENOMIC DNA]</scope>
    <source>
        <strain evidence="2 3">MT50</strain>
    </source>
</reference>
<name>A0ABU1A315_9FLAO</name>
<gene>
    <name evidence="2" type="ORF">RBU60_11010</name>
</gene>
<organism evidence="2 3">
    <name type="scientific">Mesonia profundi</name>
    <dbReference type="NCBI Taxonomy" id="3070998"/>
    <lineage>
        <taxon>Bacteria</taxon>
        <taxon>Pseudomonadati</taxon>
        <taxon>Bacteroidota</taxon>
        <taxon>Flavobacteriia</taxon>
        <taxon>Flavobacteriales</taxon>
        <taxon>Flavobacteriaceae</taxon>
        <taxon>Mesonia</taxon>
    </lineage>
</organism>
<dbReference type="Proteomes" id="UP001230915">
    <property type="component" value="Unassembled WGS sequence"/>
</dbReference>
<accession>A0ABU1A315</accession>
<keyword evidence="3" id="KW-1185">Reference proteome</keyword>
<evidence type="ECO:0000313" key="2">
    <source>
        <dbReference type="EMBL" id="MDQ7918108.1"/>
    </source>
</evidence>
<protein>
    <recommendedName>
        <fullName evidence="4">SprT-like domain-containing protein</fullName>
    </recommendedName>
</protein>
<evidence type="ECO:0000256" key="1">
    <source>
        <dbReference type="SAM" id="MobiDB-lite"/>
    </source>
</evidence>
<feature type="region of interest" description="Disordered" evidence="1">
    <location>
        <begin position="220"/>
        <end position="242"/>
    </location>
</feature>
<evidence type="ECO:0008006" key="4">
    <source>
        <dbReference type="Google" id="ProtNLM"/>
    </source>
</evidence>
<feature type="compositionally biased region" description="Gly residues" evidence="1">
    <location>
        <begin position="224"/>
        <end position="236"/>
    </location>
</feature>
<dbReference type="RefSeq" id="WP_308865073.1">
    <property type="nucleotide sequence ID" value="NZ_JAVHUL010000031.1"/>
</dbReference>
<evidence type="ECO:0000313" key="3">
    <source>
        <dbReference type="Proteomes" id="UP001230915"/>
    </source>
</evidence>
<dbReference type="EMBL" id="JAVHUL010000031">
    <property type="protein sequence ID" value="MDQ7918108.1"/>
    <property type="molecule type" value="Genomic_DNA"/>
</dbReference>